<sequence length="70" mass="8294">MMVTSLRKIEGEQMWLNLKIDITTIRQFKGYCEVRFFNDYNIQQAVSPRMNIEVLPEVKGVPEPFMVNKK</sequence>
<proteinExistence type="predicted"/>
<name>A0A0F9R9F5_9ZZZZ</name>
<organism evidence="1">
    <name type="scientific">marine sediment metagenome</name>
    <dbReference type="NCBI Taxonomy" id="412755"/>
    <lineage>
        <taxon>unclassified sequences</taxon>
        <taxon>metagenomes</taxon>
        <taxon>ecological metagenomes</taxon>
    </lineage>
</organism>
<protein>
    <submittedName>
        <fullName evidence="1">Uncharacterized protein</fullName>
    </submittedName>
</protein>
<comment type="caution">
    <text evidence="1">The sequence shown here is derived from an EMBL/GenBank/DDBJ whole genome shotgun (WGS) entry which is preliminary data.</text>
</comment>
<accession>A0A0F9R9F5</accession>
<dbReference type="EMBL" id="LAZR01001353">
    <property type="protein sequence ID" value="KKN46012.1"/>
    <property type="molecule type" value="Genomic_DNA"/>
</dbReference>
<evidence type="ECO:0000313" key="1">
    <source>
        <dbReference type="EMBL" id="KKN46012.1"/>
    </source>
</evidence>
<gene>
    <name evidence="1" type="ORF">LCGC14_0677060</name>
</gene>
<dbReference type="AlphaFoldDB" id="A0A0F9R9F5"/>
<reference evidence="1" key="1">
    <citation type="journal article" date="2015" name="Nature">
        <title>Complex archaea that bridge the gap between prokaryotes and eukaryotes.</title>
        <authorList>
            <person name="Spang A."/>
            <person name="Saw J.H."/>
            <person name="Jorgensen S.L."/>
            <person name="Zaremba-Niedzwiedzka K."/>
            <person name="Martijn J."/>
            <person name="Lind A.E."/>
            <person name="van Eijk R."/>
            <person name="Schleper C."/>
            <person name="Guy L."/>
            <person name="Ettema T.J."/>
        </authorList>
    </citation>
    <scope>NUCLEOTIDE SEQUENCE</scope>
</reference>